<evidence type="ECO:0000313" key="2">
    <source>
        <dbReference type="EMBL" id="CAL6066479.1"/>
    </source>
</evidence>
<keyword evidence="3" id="KW-1185">Reference proteome</keyword>
<proteinExistence type="predicted"/>
<dbReference type="EMBL" id="CATOUU010000264">
    <property type="protein sequence ID" value="CAI9922895.1"/>
    <property type="molecule type" value="Genomic_DNA"/>
</dbReference>
<reference evidence="1" key="1">
    <citation type="submission" date="2023-06" db="EMBL/GenBank/DDBJ databases">
        <authorList>
            <person name="Kurt Z."/>
        </authorList>
    </citation>
    <scope>NUCLEOTIDE SEQUENCE</scope>
</reference>
<dbReference type="EMBL" id="CAXDID020000261">
    <property type="protein sequence ID" value="CAL6066479.1"/>
    <property type="molecule type" value="Genomic_DNA"/>
</dbReference>
<dbReference type="Proteomes" id="UP001642409">
    <property type="component" value="Unassembled WGS sequence"/>
</dbReference>
<evidence type="ECO:0000313" key="3">
    <source>
        <dbReference type="Proteomes" id="UP001642409"/>
    </source>
</evidence>
<name>A0AA86NMW5_9EUKA</name>
<gene>
    <name evidence="1" type="ORF">HINF_LOCUS10540</name>
    <name evidence="2" type="ORF">HINF_LOCUS52390</name>
</gene>
<protein>
    <submittedName>
        <fullName evidence="2">Hypothetical_protein</fullName>
    </submittedName>
</protein>
<sequence>MLIPTVVQQLKLQIISELEMYLLLESTSLLANTVIFKPLGSQLHSAFPVGTKQNLKDRFPFNEIRRTYDDESQQSVISTLFANDKSNNTIYIYSILRCGISIFISHKQSYNNIYNIIYVYSIISQKSCKYTLLLSFYTK</sequence>
<reference evidence="2 3" key="2">
    <citation type="submission" date="2024-07" db="EMBL/GenBank/DDBJ databases">
        <authorList>
            <person name="Akdeniz Z."/>
        </authorList>
    </citation>
    <scope>NUCLEOTIDE SEQUENCE [LARGE SCALE GENOMIC DNA]</scope>
</reference>
<accession>A0AA86NMW5</accession>
<evidence type="ECO:0000313" key="1">
    <source>
        <dbReference type="EMBL" id="CAI9922895.1"/>
    </source>
</evidence>
<organism evidence="1">
    <name type="scientific">Hexamita inflata</name>
    <dbReference type="NCBI Taxonomy" id="28002"/>
    <lineage>
        <taxon>Eukaryota</taxon>
        <taxon>Metamonada</taxon>
        <taxon>Diplomonadida</taxon>
        <taxon>Hexamitidae</taxon>
        <taxon>Hexamitinae</taxon>
        <taxon>Hexamita</taxon>
    </lineage>
</organism>
<comment type="caution">
    <text evidence="1">The sequence shown here is derived from an EMBL/GenBank/DDBJ whole genome shotgun (WGS) entry which is preliminary data.</text>
</comment>
<dbReference type="AlphaFoldDB" id="A0AA86NMW5"/>